<gene>
    <name evidence="4" type="primary">LOC116291611</name>
</gene>
<keyword evidence="2" id="KW-0732">Signal</keyword>
<evidence type="ECO:0000256" key="2">
    <source>
        <dbReference type="SAM" id="SignalP"/>
    </source>
</evidence>
<dbReference type="KEGG" id="aten:116291611"/>
<dbReference type="RefSeq" id="XP_031554651.1">
    <property type="nucleotide sequence ID" value="XM_031698791.1"/>
</dbReference>
<protein>
    <submittedName>
        <fullName evidence="4">Uncharacterized protein LOC116291611</fullName>
    </submittedName>
</protein>
<dbReference type="Proteomes" id="UP000515163">
    <property type="component" value="Unplaced"/>
</dbReference>
<proteinExistence type="predicted"/>
<evidence type="ECO:0000313" key="3">
    <source>
        <dbReference type="Proteomes" id="UP000515163"/>
    </source>
</evidence>
<keyword evidence="3" id="KW-1185">Reference proteome</keyword>
<accession>A0A6P8HFR5</accession>
<evidence type="ECO:0000313" key="4">
    <source>
        <dbReference type="RefSeq" id="XP_031554651.1"/>
    </source>
</evidence>
<dbReference type="GeneID" id="116291611"/>
<reference evidence="4" key="1">
    <citation type="submission" date="2025-08" db="UniProtKB">
        <authorList>
            <consortium name="RefSeq"/>
        </authorList>
    </citation>
    <scope>IDENTIFICATION</scope>
    <source>
        <tissue evidence="4">Tentacle</tissue>
    </source>
</reference>
<feature type="chain" id="PRO_5027669845" evidence="2">
    <location>
        <begin position="19"/>
        <end position="182"/>
    </location>
</feature>
<evidence type="ECO:0000256" key="1">
    <source>
        <dbReference type="SAM" id="MobiDB-lite"/>
    </source>
</evidence>
<dbReference type="AlphaFoldDB" id="A0A6P8HFR5"/>
<sequence>METKVIVMLIGLACLCTASPSTPQEYDKGLSEQQSISKPLDERSSISRFAQKCPPGLWCGKKRGLNKRTKDRLSMTKFAGHDCPPGIWCGKKRQVNLKAFETPQHQAQNVQTVNPQAEEINPNKANKVFPENLKQGPIDEKLFRRIEDDCPPGLWCGKKRSAPSKLADRSSTNCPPGLWCGK</sequence>
<feature type="signal peptide" evidence="2">
    <location>
        <begin position="1"/>
        <end position="18"/>
    </location>
</feature>
<feature type="region of interest" description="Disordered" evidence="1">
    <location>
        <begin position="160"/>
        <end position="182"/>
    </location>
</feature>
<name>A0A6P8HFR5_ACTTE</name>
<organism evidence="3 4">
    <name type="scientific">Actinia tenebrosa</name>
    <name type="common">Australian red waratah sea anemone</name>
    <dbReference type="NCBI Taxonomy" id="6105"/>
    <lineage>
        <taxon>Eukaryota</taxon>
        <taxon>Metazoa</taxon>
        <taxon>Cnidaria</taxon>
        <taxon>Anthozoa</taxon>
        <taxon>Hexacorallia</taxon>
        <taxon>Actiniaria</taxon>
        <taxon>Actiniidae</taxon>
        <taxon>Actinia</taxon>
    </lineage>
</organism>
<dbReference type="InParanoid" id="A0A6P8HFR5"/>
<dbReference type="OrthoDB" id="5945368at2759"/>